<accession>A0AAU6NY30</accession>
<dbReference type="EMBL" id="CP136924">
    <property type="protein sequence ID" value="WXA02170.1"/>
    <property type="molecule type" value="Genomic_DNA"/>
</dbReference>
<proteinExistence type="predicted"/>
<protein>
    <submittedName>
        <fullName evidence="1">Uncharacterized protein</fullName>
    </submittedName>
</protein>
<evidence type="ECO:0000313" key="2">
    <source>
        <dbReference type="EMBL" id="WXA12669.1"/>
    </source>
</evidence>
<keyword evidence="3" id="KW-1185">Reference proteome</keyword>
<evidence type="ECO:0000313" key="1">
    <source>
        <dbReference type="EMBL" id="WXA02170.1"/>
    </source>
</evidence>
<dbReference type="RefSeq" id="WP_338731742.1">
    <property type="nucleotide sequence ID" value="NZ_CP136924.1"/>
</dbReference>
<dbReference type="EMBL" id="CP136925">
    <property type="protein sequence ID" value="WXA12669.1"/>
    <property type="molecule type" value="Genomic_DNA"/>
</dbReference>
<name>A0AAU6NY30_9FLAO</name>
<organism evidence="1 3">
    <name type="scientific">Mangrovimonas cancribranchiae</name>
    <dbReference type="NCBI Taxonomy" id="3080055"/>
    <lineage>
        <taxon>Bacteria</taxon>
        <taxon>Pseudomonadati</taxon>
        <taxon>Bacteroidota</taxon>
        <taxon>Flavobacteriia</taxon>
        <taxon>Flavobacteriales</taxon>
        <taxon>Flavobacteriaceae</taxon>
        <taxon>Mangrovimonas</taxon>
    </lineage>
</organism>
<sequence length="73" mass="8391">MSNQDTKKKIPASKLQISASDKSKIKTYVIDGYVKVKGEKEVPRNLSHAFKLINPKCNRRQFNIYVNHVRSNS</sequence>
<gene>
    <name evidence="2" type="ORF">R3L15_11115</name>
    <name evidence="1" type="ORF">R3L16_10475</name>
</gene>
<reference evidence="1 3" key="1">
    <citation type="submission" date="2023-10" db="EMBL/GenBank/DDBJ databases">
        <title>Culture-based analysis of two novel bacteria associated with mangrove crab gills.</title>
        <authorList>
            <person name="Yang X."/>
            <person name="Garuglieri E."/>
            <person name="Van Goethem M.W."/>
            <person name="Fusi M."/>
            <person name="Marasco R."/>
            <person name="Daffonchio D.G."/>
        </authorList>
    </citation>
    <scope>NUCLEOTIDE SEQUENCE [LARGE SCALE GENOMIC DNA]</scope>
    <source>
        <strain evidence="2">UG2-1</strain>
        <strain evidence="1">UG2-2</strain>
        <strain evidence="3">UG2_2</strain>
    </source>
</reference>
<evidence type="ECO:0000313" key="3">
    <source>
        <dbReference type="Proteomes" id="UP001368318"/>
    </source>
</evidence>
<dbReference type="KEGG" id="mcaa:R3L15_11115"/>
<dbReference type="Proteomes" id="UP001368318">
    <property type="component" value="Chromosome"/>
</dbReference>
<dbReference type="AlphaFoldDB" id="A0AAU6NY30"/>